<dbReference type="PANTHER" id="PTHR33303:SF2">
    <property type="entry name" value="COA-BINDING DOMAIN-CONTAINING PROTEIN"/>
    <property type="match status" value="1"/>
</dbReference>
<dbReference type="EMBL" id="CP020921">
    <property type="protein sequence ID" value="AWB10491.1"/>
    <property type="molecule type" value="Genomic_DNA"/>
</dbReference>
<protein>
    <recommendedName>
        <fullName evidence="1">CoA-binding domain-containing protein</fullName>
    </recommendedName>
</protein>
<dbReference type="OrthoDB" id="9804695at2"/>
<dbReference type="PANTHER" id="PTHR33303">
    <property type="entry name" value="CYTOPLASMIC PROTEIN-RELATED"/>
    <property type="match status" value="1"/>
</dbReference>
<name>A0A2R4W108_THEAF</name>
<dbReference type="SUPFAM" id="SSF51735">
    <property type="entry name" value="NAD(P)-binding Rossmann-fold domains"/>
    <property type="match status" value="1"/>
</dbReference>
<dbReference type="InterPro" id="IPR036291">
    <property type="entry name" value="NAD(P)-bd_dom_sf"/>
</dbReference>
<dbReference type="SMART" id="SM00881">
    <property type="entry name" value="CoA_binding"/>
    <property type="match status" value="1"/>
</dbReference>
<dbReference type="Pfam" id="PF13380">
    <property type="entry name" value="CoA_binding_2"/>
    <property type="match status" value="1"/>
</dbReference>
<organism evidence="2 3">
    <name type="scientific">Thermodesulfobium acidiphilum</name>
    <dbReference type="NCBI Taxonomy" id="1794699"/>
    <lineage>
        <taxon>Bacteria</taxon>
        <taxon>Pseudomonadati</taxon>
        <taxon>Thermodesulfobiota</taxon>
        <taxon>Thermodesulfobiia</taxon>
        <taxon>Thermodesulfobiales</taxon>
        <taxon>Thermodesulfobiaceae</taxon>
        <taxon>Thermodesulfobium</taxon>
    </lineage>
</organism>
<accession>A0A2R4W108</accession>
<feature type="domain" description="CoA-binding" evidence="1">
    <location>
        <begin position="9"/>
        <end position="102"/>
    </location>
</feature>
<dbReference type="Proteomes" id="UP000244792">
    <property type="component" value="Chromosome"/>
</dbReference>
<dbReference type="RefSeq" id="WP_108309286.1">
    <property type="nucleotide sequence ID" value="NZ_CP020921.1"/>
</dbReference>
<proteinExistence type="predicted"/>
<evidence type="ECO:0000313" key="3">
    <source>
        <dbReference type="Proteomes" id="UP000244792"/>
    </source>
</evidence>
<evidence type="ECO:0000313" key="2">
    <source>
        <dbReference type="EMBL" id="AWB10491.1"/>
    </source>
</evidence>
<sequence length="137" mass="15662">MVEENNIDMFEKFKKWAVVGASPKKEKYGYKVFKTLVGRGFTVYPVHVAAKEIDGFKVYPNISSLPEIPEAIVLIIPPDKTLPVLEDMVKLNIRNVWFQPGSESDEAIEFCKKNDINFVAKACIMMDVSPENFRFEI</sequence>
<gene>
    <name evidence="2" type="ORF">TDSAC_1146</name>
</gene>
<reference evidence="2 3" key="1">
    <citation type="submission" date="2017-04" db="EMBL/GenBank/DDBJ databases">
        <title>Genomic insights into metabolism of Thermodesulfobium acidiphilum.</title>
        <authorList>
            <person name="Toshchakov S.V."/>
            <person name="Frolov E.N."/>
            <person name="Kublanov I.V."/>
            <person name="Samarov N.I."/>
            <person name="Novikov A."/>
            <person name="Lebedinsky A.V."/>
            <person name="Bonch-Osmolovskaya E.A."/>
            <person name="Chernyh N.A."/>
        </authorList>
    </citation>
    <scope>NUCLEOTIDE SEQUENCE [LARGE SCALE GENOMIC DNA]</scope>
    <source>
        <strain evidence="2 3">3127-1</strain>
    </source>
</reference>
<dbReference type="Gene3D" id="3.40.50.720">
    <property type="entry name" value="NAD(P)-binding Rossmann-like Domain"/>
    <property type="match status" value="1"/>
</dbReference>
<dbReference type="KEGG" id="taci:TDSAC_1146"/>
<dbReference type="InterPro" id="IPR003781">
    <property type="entry name" value="CoA-bd"/>
</dbReference>
<evidence type="ECO:0000259" key="1">
    <source>
        <dbReference type="SMART" id="SM00881"/>
    </source>
</evidence>
<dbReference type="AlphaFoldDB" id="A0A2R4W108"/>
<keyword evidence="3" id="KW-1185">Reference proteome</keyword>